<name>A0A0C9Z0P1_9AGAM</name>
<protein>
    <submittedName>
        <fullName evidence="1">Uncharacterized protein</fullName>
    </submittedName>
</protein>
<gene>
    <name evidence="1" type="ORF">PISMIDRAFT_399756</name>
</gene>
<sequence length="116" mass="12896">MKDFVSNESPRSTSSLTVALGMLQRPPLAVKFSLGLPLSRRGSSCCQLPPFTSITFTIITMHALFRPGNFEDPRASVGRLSRLSTSPLGHIHRFILAPNTLIQMNENQQRFSARCH</sequence>
<evidence type="ECO:0000313" key="1">
    <source>
        <dbReference type="EMBL" id="KIK13563.1"/>
    </source>
</evidence>
<organism evidence="1 2">
    <name type="scientific">Pisolithus microcarpus 441</name>
    <dbReference type="NCBI Taxonomy" id="765257"/>
    <lineage>
        <taxon>Eukaryota</taxon>
        <taxon>Fungi</taxon>
        <taxon>Dikarya</taxon>
        <taxon>Basidiomycota</taxon>
        <taxon>Agaricomycotina</taxon>
        <taxon>Agaricomycetes</taxon>
        <taxon>Agaricomycetidae</taxon>
        <taxon>Boletales</taxon>
        <taxon>Sclerodermatineae</taxon>
        <taxon>Pisolithaceae</taxon>
        <taxon>Pisolithus</taxon>
    </lineage>
</organism>
<reference evidence="1 2" key="1">
    <citation type="submission" date="2014-04" db="EMBL/GenBank/DDBJ databases">
        <authorList>
            <consortium name="DOE Joint Genome Institute"/>
            <person name="Kuo A."/>
            <person name="Kohler A."/>
            <person name="Costa M.D."/>
            <person name="Nagy L.G."/>
            <person name="Floudas D."/>
            <person name="Copeland A."/>
            <person name="Barry K.W."/>
            <person name="Cichocki N."/>
            <person name="Veneault-Fourrey C."/>
            <person name="LaButti K."/>
            <person name="Lindquist E.A."/>
            <person name="Lipzen A."/>
            <person name="Lundell T."/>
            <person name="Morin E."/>
            <person name="Murat C."/>
            <person name="Sun H."/>
            <person name="Tunlid A."/>
            <person name="Henrissat B."/>
            <person name="Grigoriev I.V."/>
            <person name="Hibbett D.S."/>
            <person name="Martin F."/>
            <person name="Nordberg H.P."/>
            <person name="Cantor M.N."/>
            <person name="Hua S.X."/>
        </authorList>
    </citation>
    <scope>NUCLEOTIDE SEQUENCE [LARGE SCALE GENOMIC DNA]</scope>
    <source>
        <strain evidence="1 2">441</strain>
    </source>
</reference>
<evidence type="ECO:0000313" key="2">
    <source>
        <dbReference type="Proteomes" id="UP000054018"/>
    </source>
</evidence>
<proteinExistence type="predicted"/>
<accession>A0A0C9Z0P1</accession>
<keyword evidence="2" id="KW-1185">Reference proteome</keyword>
<reference evidence="2" key="2">
    <citation type="submission" date="2015-01" db="EMBL/GenBank/DDBJ databases">
        <title>Evolutionary Origins and Diversification of the Mycorrhizal Mutualists.</title>
        <authorList>
            <consortium name="DOE Joint Genome Institute"/>
            <consortium name="Mycorrhizal Genomics Consortium"/>
            <person name="Kohler A."/>
            <person name="Kuo A."/>
            <person name="Nagy L.G."/>
            <person name="Floudas D."/>
            <person name="Copeland A."/>
            <person name="Barry K.W."/>
            <person name="Cichocki N."/>
            <person name="Veneault-Fourrey C."/>
            <person name="LaButti K."/>
            <person name="Lindquist E.A."/>
            <person name="Lipzen A."/>
            <person name="Lundell T."/>
            <person name="Morin E."/>
            <person name="Murat C."/>
            <person name="Riley R."/>
            <person name="Ohm R."/>
            <person name="Sun H."/>
            <person name="Tunlid A."/>
            <person name="Henrissat B."/>
            <person name="Grigoriev I.V."/>
            <person name="Hibbett D.S."/>
            <person name="Martin F."/>
        </authorList>
    </citation>
    <scope>NUCLEOTIDE SEQUENCE [LARGE SCALE GENOMIC DNA]</scope>
    <source>
        <strain evidence="2">441</strain>
    </source>
</reference>
<dbReference type="AlphaFoldDB" id="A0A0C9Z0P1"/>
<dbReference type="Proteomes" id="UP000054018">
    <property type="component" value="Unassembled WGS sequence"/>
</dbReference>
<dbReference type="HOGENOM" id="CLU_2097776_0_0_1"/>
<dbReference type="EMBL" id="KN833987">
    <property type="protein sequence ID" value="KIK13563.1"/>
    <property type="molecule type" value="Genomic_DNA"/>
</dbReference>